<dbReference type="Proteomes" id="UP000444980">
    <property type="component" value="Unassembled WGS sequence"/>
</dbReference>
<dbReference type="RefSeq" id="WP_161928186.1">
    <property type="nucleotide sequence ID" value="NZ_BJOU01000011.1"/>
</dbReference>
<dbReference type="PANTHER" id="PTHR42951:SF4">
    <property type="entry name" value="ACYL-COENZYME A THIOESTERASE MBLAC2"/>
    <property type="match status" value="1"/>
</dbReference>
<gene>
    <name evidence="2" type="ORF">nbrc107697_28540</name>
</gene>
<dbReference type="InterPro" id="IPR036866">
    <property type="entry name" value="RibonucZ/Hydroxyglut_hydro"/>
</dbReference>
<reference evidence="3" key="1">
    <citation type="submission" date="2019-06" db="EMBL/GenBank/DDBJ databases">
        <title>Gordonia isolated from sludge of a wastewater treatment plant.</title>
        <authorList>
            <person name="Tamura T."/>
            <person name="Aoyama K."/>
            <person name="Kang Y."/>
            <person name="Saito S."/>
            <person name="Akiyama N."/>
            <person name="Yazawa K."/>
            <person name="Gonoi T."/>
            <person name="Mikami Y."/>
        </authorList>
    </citation>
    <scope>NUCLEOTIDE SEQUENCE [LARGE SCALE GENOMIC DNA]</scope>
    <source>
        <strain evidence="3">NBRC 107697</strain>
    </source>
</reference>
<accession>A0A7I9V0B9</accession>
<dbReference type="InterPro" id="IPR001279">
    <property type="entry name" value="Metallo-B-lactamas"/>
</dbReference>
<dbReference type="SMART" id="SM00849">
    <property type="entry name" value="Lactamase_B"/>
    <property type="match status" value="1"/>
</dbReference>
<dbReference type="PANTHER" id="PTHR42951">
    <property type="entry name" value="METALLO-BETA-LACTAMASE DOMAIN-CONTAINING"/>
    <property type="match status" value="1"/>
</dbReference>
<proteinExistence type="predicted"/>
<feature type="domain" description="Metallo-beta-lactamase" evidence="1">
    <location>
        <begin position="1"/>
        <end position="171"/>
    </location>
</feature>
<dbReference type="Pfam" id="PF00753">
    <property type="entry name" value="Lactamase_B"/>
    <property type="match status" value="1"/>
</dbReference>
<evidence type="ECO:0000313" key="2">
    <source>
        <dbReference type="EMBL" id="GED98815.1"/>
    </source>
</evidence>
<dbReference type="OrthoDB" id="2971563at2"/>
<protein>
    <recommendedName>
        <fullName evidence="1">Metallo-beta-lactamase domain-containing protein</fullName>
    </recommendedName>
</protein>
<organism evidence="2 3">
    <name type="scientific">Gordonia crocea</name>
    <dbReference type="NCBI Taxonomy" id="589162"/>
    <lineage>
        <taxon>Bacteria</taxon>
        <taxon>Bacillati</taxon>
        <taxon>Actinomycetota</taxon>
        <taxon>Actinomycetes</taxon>
        <taxon>Mycobacteriales</taxon>
        <taxon>Gordoniaceae</taxon>
        <taxon>Gordonia</taxon>
    </lineage>
</organism>
<evidence type="ECO:0000259" key="1">
    <source>
        <dbReference type="SMART" id="SM00849"/>
    </source>
</evidence>
<dbReference type="EMBL" id="BJOU01000011">
    <property type="protein sequence ID" value="GED98815.1"/>
    <property type="molecule type" value="Genomic_DNA"/>
</dbReference>
<comment type="caution">
    <text evidence="2">The sequence shown here is derived from an EMBL/GenBank/DDBJ whole genome shotgun (WGS) entry which is preliminary data.</text>
</comment>
<dbReference type="Gene3D" id="3.60.15.10">
    <property type="entry name" value="Ribonuclease Z/Hydroxyacylglutathione hydrolase-like"/>
    <property type="match status" value="1"/>
</dbReference>
<keyword evidence="3" id="KW-1185">Reference proteome</keyword>
<evidence type="ECO:0000313" key="3">
    <source>
        <dbReference type="Proteomes" id="UP000444980"/>
    </source>
</evidence>
<sequence length="263" mass="28792">MVTGRDATVLLDSAVGVDPPPADLLLLSHYHEDHTVDAATRARRVAIHHRDAPALHSWGGFLEHYGLPRGEWETDLVEQFGWAPLPAVDTFDDTEVYDLGGGVAIRVVPLPGHTAGHCGFLVEPDGVFYIADVELSSFGPVYGDRDSSLADVRSTLAAVADVDAAVVVPYHAKGPYFDRDEFLAALRRHAAALDAREERLLALLAERPRSRDEVVGEGVIYRVQTAPWFADEVERAMTGRHLDELVARAVVAGPDDDGRYRLR</sequence>
<dbReference type="InterPro" id="IPR050855">
    <property type="entry name" value="NDM-1-like"/>
</dbReference>
<dbReference type="SUPFAM" id="SSF56281">
    <property type="entry name" value="Metallo-hydrolase/oxidoreductase"/>
    <property type="match status" value="1"/>
</dbReference>
<name>A0A7I9V0B9_9ACTN</name>
<dbReference type="AlphaFoldDB" id="A0A7I9V0B9"/>